<dbReference type="Proteomes" id="UP001144096">
    <property type="component" value="Unassembled WGS sequence"/>
</dbReference>
<keyword evidence="2" id="KW-1185">Reference proteome</keyword>
<sequence>MPKTGFTRWLGGVLLSRQSRDYLAAAAAERRYNNRERDEVEEAQWNVKTVDWPLSHPDDVADDDGFRLLGSDAYVQALGGLGASYRDQPLAEPG</sequence>
<organism evidence="1 2">
    <name type="scientific">Amycolatopsis iheyensis</name>
    <dbReference type="NCBI Taxonomy" id="2945988"/>
    <lineage>
        <taxon>Bacteria</taxon>
        <taxon>Bacillati</taxon>
        <taxon>Actinomycetota</taxon>
        <taxon>Actinomycetes</taxon>
        <taxon>Pseudonocardiales</taxon>
        <taxon>Pseudonocardiaceae</taxon>
        <taxon>Amycolatopsis</taxon>
    </lineage>
</organism>
<name>A0A9X2N6P0_9PSEU</name>
<comment type="caution">
    <text evidence="1">The sequence shown here is derived from an EMBL/GenBank/DDBJ whole genome shotgun (WGS) entry which is preliminary data.</text>
</comment>
<reference evidence="1" key="1">
    <citation type="submission" date="2022-06" db="EMBL/GenBank/DDBJ databases">
        <title>Amycolatopsis iheyaensis sp. nov., a new species of the genus Amycolatopsis isolated from soil in Iheya island, Japan.</title>
        <authorList>
            <person name="Ngamcharungchit C."/>
            <person name="Kanto H."/>
            <person name="Take A."/>
            <person name="Intra B."/>
            <person name="Matsumoto A."/>
            <person name="Panbangred W."/>
            <person name="Inahashi Y."/>
        </authorList>
    </citation>
    <scope>NUCLEOTIDE SEQUENCE</scope>
    <source>
        <strain evidence="1">OK19-0408</strain>
    </source>
</reference>
<dbReference type="RefSeq" id="WP_257918892.1">
    <property type="nucleotide sequence ID" value="NZ_JAMXQV010000002.1"/>
</dbReference>
<evidence type="ECO:0000313" key="2">
    <source>
        <dbReference type="Proteomes" id="UP001144096"/>
    </source>
</evidence>
<gene>
    <name evidence="1" type="ORF">M8542_05515</name>
</gene>
<accession>A0A9X2N6P0</accession>
<protein>
    <submittedName>
        <fullName evidence="1">Uncharacterized protein</fullName>
    </submittedName>
</protein>
<evidence type="ECO:0000313" key="1">
    <source>
        <dbReference type="EMBL" id="MCR6482262.1"/>
    </source>
</evidence>
<dbReference type="EMBL" id="JAMXQV010000002">
    <property type="protein sequence ID" value="MCR6482262.1"/>
    <property type="molecule type" value="Genomic_DNA"/>
</dbReference>
<dbReference type="AlphaFoldDB" id="A0A9X2N6P0"/>
<proteinExistence type="predicted"/>